<sequence length="94" mass="11039">MNSSMTGAYAQYPVNIPIHIALPVEIEKREEKDGETVISWEKINKAQALWTRNKSEIKDDEYNEFYKHIAHDFTDPLTWSHNRVEGKQEYTSLL</sequence>
<dbReference type="Proteomes" id="UP000254712">
    <property type="component" value="Unassembled WGS sequence"/>
</dbReference>
<dbReference type="InterPro" id="IPR020568">
    <property type="entry name" value="Ribosomal_Su5_D2-typ_SF"/>
</dbReference>
<keyword evidence="2" id="KW-0143">Chaperone</keyword>
<proteinExistence type="inferred from homology"/>
<dbReference type="PANTHER" id="PTHR11528">
    <property type="entry name" value="HEAT SHOCK PROTEIN 90 FAMILY MEMBER"/>
    <property type="match status" value="1"/>
</dbReference>
<dbReference type="Pfam" id="PF00183">
    <property type="entry name" value="HSP90"/>
    <property type="match status" value="1"/>
</dbReference>
<accession>A0A379WY74</accession>
<dbReference type="SUPFAM" id="SSF54211">
    <property type="entry name" value="Ribosomal protein S5 domain 2-like"/>
    <property type="match status" value="1"/>
</dbReference>
<dbReference type="GO" id="GO:0016887">
    <property type="term" value="F:ATP hydrolysis activity"/>
    <property type="evidence" value="ECO:0007669"/>
    <property type="project" value="InterPro"/>
</dbReference>
<dbReference type="GO" id="GO:0005524">
    <property type="term" value="F:ATP binding"/>
    <property type="evidence" value="ECO:0007669"/>
    <property type="project" value="InterPro"/>
</dbReference>
<name>A0A379WY74_SALET</name>
<gene>
    <name evidence="3" type="primary">SBOV4431_3</name>
    <name evidence="3" type="ORF">NCTC8261_05407</name>
</gene>
<evidence type="ECO:0000313" key="3">
    <source>
        <dbReference type="EMBL" id="SUH39059.1"/>
    </source>
</evidence>
<evidence type="ECO:0000256" key="2">
    <source>
        <dbReference type="ARBA" id="ARBA00023186"/>
    </source>
</evidence>
<organism evidence="3 4">
    <name type="scientific">Salmonella enterica I</name>
    <dbReference type="NCBI Taxonomy" id="59201"/>
    <lineage>
        <taxon>Bacteria</taxon>
        <taxon>Pseudomonadati</taxon>
        <taxon>Pseudomonadota</taxon>
        <taxon>Gammaproteobacteria</taxon>
        <taxon>Enterobacterales</taxon>
        <taxon>Enterobacteriaceae</taxon>
        <taxon>Salmonella</taxon>
    </lineage>
</organism>
<evidence type="ECO:0000256" key="1">
    <source>
        <dbReference type="ARBA" id="ARBA00008239"/>
    </source>
</evidence>
<dbReference type="GO" id="GO:0140662">
    <property type="term" value="F:ATP-dependent protein folding chaperone"/>
    <property type="evidence" value="ECO:0007669"/>
    <property type="project" value="InterPro"/>
</dbReference>
<dbReference type="Gene3D" id="3.30.230.80">
    <property type="match status" value="1"/>
</dbReference>
<dbReference type="GO" id="GO:0051082">
    <property type="term" value="F:unfolded protein binding"/>
    <property type="evidence" value="ECO:0007669"/>
    <property type="project" value="InterPro"/>
</dbReference>
<dbReference type="EMBL" id="UGXT01000002">
    <property type="protein sequence ID" value="SUH39059.1"/>
    <property type="molecule type" value="Genomic_DNA"/>
</dbReference>
<reference evidence="3 4" key="1">
    <citation type="submission" date="2018-06" db="EMBL/GenBank/DDBJ databases">
        <authorList>
            <consortium name="Pathogen Informatics"/>
            <person name="Doyle S."/>
        </authorList>
    </citation>
    <scope>NUCLEOTIDE SEQUENCE [LARGE SCALE GENOMIC DNA]</scope>
    <source>
        <strain evidence="3 4">NCTC8261</strain>
    </source>
</reference>
<evidence type="ECO:0000313" key="4">
    <source>
        <dbReference type="Proteomes" id="UP000254712"/>
    </source>
</evidence>
<comment type="similarity">
    <text evidence="1">Belongs to the heat shock protein 90 family.</text>
</comment>
<dbReference type="AlphaFoldDB" id="A0A379WY74"/>
<dbReference type="InterPro" id="IPR001404">
    <property type="entry name" value="Hsp90_fam"/>
</dbReference>
<protein>
    <submittedName>
        <fullName evidence="3">Chaperone protein HtpG</fullName>
    </submittedName>
</protein>